<name>A0ABX2PWC4_9RHOB</name>
<organism evidence="2 3">
    <name type="scientific">Ruegeria haliotis</name>
    <dbReference type="NCBI Taxonomy" id="2747601"/>
    <lineage>
        <taxon>Bacteria</taxon>
        <taxon>Pseudomonadati</taxon>
        <taxon>Pseudomonadota</taxon>
        <taxon>Alphaproteobacteria</taxon>
        <taxon>Rhodobacterales</taxon>
        <taxon>Roseobacteraceae</taxon>
        <taxon>Ruegeria</taxon>
    </lineage>
</organism>
<comment type="caution">
    <text evidence="2">The sequence shown here is derived from an EMBL/GenBank/DDBJ whole genome shotgun (WGS) entry which is preliminary data.</text>
</comment>
<sequence length="124" mass="13847">MTTEDQLWATEERLWLNGFDSAHSEISDDAVMIFPYPAKIQRGTIGAQGMANNAGWRTVRMSDRHFNIKGEIAVLAYRVSAERPNAPIYHAVCASTYLNDAGVWKLVSHQQTPADDETLAQPEL</sequence>
<accession>A0ABX2PWC4</accession>
<dbReference type="EMBL" id="JABXWT010000017">
    <property type="protein sequence ID" value="NVO58079.1"/>
    <property type="molecule type" value="Genomic_DNA"/>
</dbReference>
<reference evidence="2 3" key="1">
    <citation type="submission" date="2020-06" db="EMBL/GenBank/DDBJ databases">
        <authorList>
            <person name="Cao W.R."/>
        </authorList>
    </citation>
    <scope>NUCLEOTIDE SEQUENCE [LARGE SCALE GENOMIC DNA]</scope>
    <source>
        <strain evidence="2 3">B1Z28</strain>
    </source>
</reference>
<dbReference type="Gene3D" id="3.10.450.50">
    <property type="match status" value="1"/>
</dbReference>
<protein>
    <submittedName>
        <fullName evidence="2">Nuclear transport factor 2 family protein</fullName>
    </submittedName>
</protein>
<dbReference type="InterPro" id="IPR032710">
    <property type="entry name" value="NTF2-like_dom_sf"/>
</dbReference>
<evidence type="ECO:0000313" key="3">
    <source>
        <dbReference type="Proteomes" id="UP000630805"/>
    </source>
</evidence>
<proteinExistence type="predicted"/>
<evidence type="ECO:0000313" key="2">
    <source>
        <dbReference type="EMBL" id="NVO58079.1"/>
    </source>
</evidence>
<dbReference type="Proteomes" id="UP000630805">
    <property type="component" value="Unassembled WGS sequence"/>
</dbReference>
<evidence type="ECO:0000259" key="1">
    <source>
        <dbReference type="Pfam" id="PF14534"/>
    </source>
</evidence>
<dbReference type="InterPro" id="IPR027843">
    <property type="entry name" value="DUF4440"/>
</dbReference>
<gene>
    <name evidence="2" type="ORF">HW561_20000</name>
</gene>
<keyword evidence="3" id="KW-1185">Reference proteome</keyword>
<dbReference type="SUPFAM" id="SSF54427">
    <property type="entry name" value="NTF2-like"/>
    <property type="match status" value="1"/>
</dbReference>
<dbReference type="RefSeq" id="WP_176867121.1">
    <property type="nucleotide sequence ID" value="NZ_JABXWT010000017.1"/>
</dbReference>
<dbReference type="Pfam" id="PF14534">
    <property type="entry name" value="DUF4440"/>
    <property type="match status" value="1"/>
</dbReference>
<feature type="domain" description="DUF4440" evidence="1">
    <location>
        <begin position="26"/>
        <end position="106"/>
    </location>
</feature>